<gene>
    <name evidence="2" type="ORF">THAOC_04110</name>
</gene>
<dbReference type="SUPFAM" id="SSF53335">
    <property type="entry name" value="S-adenosyl-L-methionine-dependent methyltransferases"/>
    <property type="match status" value="1"/>
</dbReference>
<sequence>MCGNLTADCLTSSKALLASSWTAVAKGYEEVLVQRFRPWTNDALEKMERYLGDHTHLIQSPNQDEISALVLCCGPGQELLPIAKMIPNCKVFGTDLASGMVDRAKARIDRECQLRENSKYLSMISVDVGDATDLPAGLQHDVIFSAFGLQQIPHPIDAVRNWVRHLKPDGICTILYWPPSQPQNNRPPEDNCPFTLWGRLVRNRLGREGDECVWDDKLVDAIEGHADVLKDELIEHEICWNDATELFDGMSKAGPWHALRLRRGDQFVDELGARLIRFYSTGKREKLCHMFTARLIICKKRR</sequence>
<dbReference type="InterPro" id="IPR041698">
    <property type="entry name" value="Methyltransf_25"/>
</dbReference>
<evidence type="ECO:0000313" key="2">
    <source>
        <dbReference type="EMBL" id="EJK74225.1"/>
    </source>
</evidence>
<dbReference type="CDD" id="cd02440">
    <property type="entry name" value="AdoMet_MTases"/>
    <property type="match status" value="1"/>
</dbReference>
<dbReference type="eggNOG" id="ENOG502SAUC">
    <property type="taxonomic scope" value="Eukaryota"/>
</dbReference>
<evidence type="ECO:0000313" key="3">
    <source>
        <dbReference type="Proteomes" id="UP000266841"/>
    </source>
</evidence>
<feature type="domain" description="Methyltransferase" evidence="1">
    <location>
        <begin position="69"/>
        <end position="170"/>
    </location>
</feature>
<dbReference type="OMA" id="VPRFAPW"/>
<evidence type="ECO:0000259" key="1">
    <source>
        <dbReference type="Pfam" id="PF13649"/>
    </source>
</evidence>
<accession>K0T9Q7</accession>
<dbReference type="Proteomes" id="UP000266841">
    <property type="component" value="Unassembled WGS sequence"/>
</dbReference>
<proteinExistence type="predicted"/>
<dbReference type="OrthoDB" id="66144at2759"/>
<dbReference type="AlphaFoldDB" id="K0T9Q7"/>
<comment type="caution">
    <text evidence="2">The sequence shown here is derived from an EMBL/GenBank/DDBJ whole genome shotgun (WGS) entry which is preliminary data.</text>
</comment>
<dbReference type="Gene3D" id="3.40.50.150">
    <property type="entry name" value="Vaccinia Virus protein VP39"/>
    <property type="match status" value="1"/>
</dbReference>
<keyword evidence="3" id="KW-1185">Reference proteome</keyword>
<name>K0T9Q7_THAOC</name>
<dbReference type="PANTHER" id="PTHR43591">
    <property type="entry name" value="METHYLTRANSFERASE"/>
    <property type="match status" value="1"/>
</dbReference>
<dbReference type="EMBL" id="AGNL01003851">
    <property type="protein sequence ID" value="EJK74225.1"/>
    <property type="molecule type" value="Genomic_DNA"/>
</dbReference>
<dbReference type="Pfam" id="PF13649">
    <property type="entry name" value="Methyltransf_25"/>
    <property type="match status" value="1"/>
</dbReference>
<dbReference type="InterPro" id="IPR029063">
    <property type="entry name" value="SAM-dependent_MTases_sf"/>
</dbReference>
<reference evidence="2 3" key="1">
    <citation type="journal article" date="2012" name="Genome Biol.">
        <title>Genome and low-iron response of an oceanic diatom adapted to chronic iron limitation.</title>
        <authorList>
            <person name="Lommer M."/>
            <person name="Specht M."/>
            <person name="Roy A.S."/>
            <person name="Kraemer L."/>
            <person name="Andreson R."/>
            <person name="Gutowska M.A."/>
            <person name="Wolf J."/>
            <person name="Bergner S.V."/>
            <person name="Schilhabel M.B."/>
            <person name="Klostermeier U.C."/>
            <person name="Beiko R.G."/>
            <person name="Rosenstiel P."/>
            <person name="Hippler M."/>
            <person name="Laroche J."/>
        </authorList>
    </citation>
    <scope>NUCLEOTIDE SEQUENCE [LARGE SCALE GENOMIC DNA]</scope>
    <source>
        <strain evidence="2 3">CCMP1005</strain>
    </source>
</reference>
<protein>
    <recommendedName>
        <fullName evidence="1">Methyltransferase domain-containing protein</fullName>
    </recommendedName>
</protein>
<organism evidence="2 3">
    <name type="scientific">Thalassiosira oceanica</name>
    <name type="common">Marine diatom</name>
    <dbReference type="NCBI Taxonomy" id="159749"/>
    <lineage>
        <taxon>Eukaryota</taxon>
        <taxon>Sar</taxon>
        <taxon>Stramenopiles</taxon>
        <taxon>Ochrophyta</taxon>
        <taxon>Bacillariophyta</taxon>
        <taxon>Coscinodiscophyceae</taxon>
        <taxon>Thalassiosirophycidae</taxon>
        <taxon>Thalassiosirales</taxon>
        <taxon>Thalassiosiraceae</taxon>
        <taxon>Thalassiosira</taxon>
    </lineage>
</organism>